<sequence>MDVNQYIAGQWQKLDGREALPLLNPANGLEIAKVPVATTADLDLALSAAADALPGWRRTSPIERGSYLRRAASLIRERQEEIAQLLTLEQGKIIADARAEVLAAADLLDWFAEEARRSYGRLMPSRAPGWRQSVIQEPVGIVAAFSPWNFPATAPMRKIAGSLAAGCTCIIKPSEETPLTAQALTQALHDSGLPRGVLNVVYGVPSMISTYLLDSPEVRKLSFTGPTSVGKHLGELAAKRSIRTTMELGGHAPVLVFDDVDVDAVAELAARNKYRNAGQVCVSPTRFYVQESAFDRFTEKFTETARALTIGDGSNETVQMGPLANDRRITTMERLITQATDSGAKLALGGARIKNAGFFWQPSILTDVSDDAAAMNEEPFGPLAVISPFENTDQAIEKANRLSYGLAAYAFTKDADRIVQIGDEVEAGAIGLNTYAIISAETPFGGLKDSGHGSEGGIEGLQSYLATKFVSQSPAQF</sequence>
<evidence type="ECO:0000259" key="3">
    <source>
        <dbReference type="Pfam" id="PF00171"/>
    </source>
</evidence>
<dbReference type="InterPro" id="IPR016163">
    <property type="entry name" value="Ald_DH_C"/>
</dbReference>
<dbReference type="Gene3D" id="3.40.605.10">
    <property type="entry name" value="Aldehyde Dehydrogenase, Chain A, domain 1"/>
    <property type="match status" value="1"/>
</dbReference>
<dbReference type="CDD" id="cd07103">
    <property type="entry name" value="ALDH_F5_SSADH_GabD"/>
    <property type="match status" value="1"/>
</dbReference>
<keyword evidence="5" id="KW-1185">Reference proteome</keyword>
<keyword evidence="2" id="KW-0560">Oxidoreductase</keyword>
<dbReference type="InterPro" id="IPR050740">
    <property type="entry name" value="Aldehyde_DH_Superfamily"/>
</dbReference>
<dbReference type="STRING" id="870908.SAMN04488044_3330"/>
<dbReference type="PANTHER" id="PTHR43353">
    <property type="entry name" value="SUCCINATE-SEMIALDEHYDE DEHYDROGENASE, MITOCHONDRIAL"/>
    <property type="match status" value="1"/>
</dbReference>
<proteinExistence type="inferred from homology"/>
<dbReference type="Proteomes" id="UP000184211">
    <property type="component" value="Unassembled WGS sequence"/>
</dbReference>
<dbReference type="PANTHER" id="PTHR43353:SF5">
    <property type="entry name" value="SUCCINATE-SEMIALDEHYDE DEHYDROGENASE, MITOCHONDRIAL"/>
    <property type="match status" value="1"/>
</dbReference>
<feature type="domain" description="Aldehyde dehydrogenase" evidence="3">
    <location>
        <begin position="11"/>
        <end position="470"/>
    </location>
</feature>
<dbReference type="SUPFAM" id="SSF53720">
    <property type="entry name" value="ALDH-like"/>
    <property type="match status" value="1"/>
</dbReference>
<evidence type="ECO:0000313" key="5">
    <source>
        <dbReference type="Proteomes" id="UP000184211"/>
    </source>
</evidence>
<comment type="similarity">
    <text evidence="1">Belongs to the aldehyde dehydrogenase family.</text>
</comment>
<dbReference type="FunFam" id="3.40.605.10:FF:000007">
    <property type="entry name" value="NAD/NADP-dependent betaine aldehyde dehydrogenase"/>
    <property type="match status" value="1"/>
</dbReference>
<dbReference type="OrthoDB" id="9812625at2"/>
<gene>
    <name evidence="4" type="ORF">SAMN04488044_3330</name>
</gene>
<dbReference type="FunFam" id="3.40.309.10:FF:000009">
    <property type="entry name" value="Aldehyde dehydrogenase A"/>
    <property type="match status" value="1"/>
</dbReference>
<name>A0A1M5W080_9RHOB</name>
<evidence type="ECO:0000256" key="2">
    <source>
        <dbReference type="ARBA" id="ARBA00023002"/>
    </source>
</evidence>
<dbReference type="AlphaFoldDB" id="A0A1M5W080"/>
<dbReference type="RefSeq" id="WP_072794154.1">
    <property type="nucleotide sequence ID" value="NZ_FQWM01000009.1"/>
</dbReference>
<reference evidence="5" key="1">
    <citation type="submission" date="2016-11" db="EMBL/GenBank/DDBJ databases">
        <authorList>
            <person name="Varghese N."/>
            <person name="Submissions S."/>
        </authorList>
    </citation>
    <scope>NUCLEOTIDE SEQUENCE [LARGE SCALE GENOMIC DNA]</scope>
    <source>
        <strain evidence="5">DSM 28223</strain>
    </source>
</reference>
<evidence type="ECO:0000313" key="4">
    <source>
        <dbReference type="EMBL" id="SHH80624.1"/>
    </source>
</evidence>
<organism evidence="4 5">
    <name type="scientific">Cognatishimia maritima</name>
    <dbReference type="NCBI Taxonomy" id="870908"/>
    <lineage>
        <taxon>Bacteria</taxon>
        <taxon>Pseudomonadati</taxon>
        <taxon>Pseudomonadota</taxon>
        <taxon>Alphaproteobacteria</taxon>
        <taxon>Rhodobacterales</taxon>
        <taxon>Paracoccaceae</taxon>
        <taxon>Cognatishimia</taxon>
    </lineage>
</organism>
<accession>A0A1M5W080</accession>
<evidence type="ECO:0000256" key="1">
    <source>
        <dbReference type="ARBA" id="ARBA00009986"/>
    </source>
</evidence>
<dbReference type="Gene3D" id="3.40.309.10">
    <property type="entry name" value="Aldehyde Dehydrogenase, Chain A, domain 2"/>
    <property type="match status" value="1"/>
</dbReference>
<dbReference type="Pfam" id="PF00171">
    <property type="entry name" value="Aldedh"/>
    <property type="match status" value="1"/>
</dbReference>
<dbReference type="InterPro" id="IPR015590">
    <property type="entry name" value="Aldehyde_DH_dom"/>
</dbReference>
<dbReference type="EMBL" id="FQWM01000009">
    <property type="protein sequence ID" value="SHH80624.1"/>
    <property type="molecule type" value="Genomic_DNA"/>
</dbReference>
<dbReference type="InterPro" id="IPR016162">
    <property type="entry name" value="Ald_DH_N"/>
</dbReference>
<dbReference type="GO" id="GO:0016620">
    <property type="term" value="F:oxidoreductase activity, acting on the aldehyde or oxo group of donors, NAD or NADP as acceptor"/>
    <property type="evidence" value="ECO:0007669"/>
    <property type="project" value="InterPro"/>
</dbReference>
<protein>
    <submittedName>
        <fullName evidence="4">Succinate-semialdehyde dehydrogenase / glutarate-semialdehyde dehydrogenase</fullName>
    </submittedName>
</protein>
<dbReference type="InterPro" id="IPR016161">
    <property type="entry name" value="Ald_DH/histidinol_DH"/>
</dbReference>